<dbReference type="InterPro" id="IPR016039">
    <property type="entry name" value="Thiolase-like"/>
</dbReference>
<keyword evidence="2" id="KW-0702">S-nitrosylation</keyword>
<dbReference type="RefSeq" id="XP_052738836.1">
    <property type="nucleotide sequence ID" value="XM_052882876.1"/>
</dbReference>
<evidence type="ECO:0000256" key="35">
    <source>
        <dbReference type="ARBA" id="ARBA00049019"/>
    </source>
</evidence>
<evidence type="ECO:0000313" key="46">
    <source>
        <dbReference type="RefSeq" id="XP_052738836.1"/>
    </source>
</evidence>
<dbReference type="Gene3D" id="3.40.47.10">
    <property type="match status" value="1"/>
</dbReference>
<evidence type="ECO:0000256" key="12">
    <source>
        <dbReference type="ARBA" id="ARBA00023402"/>
    </source>
</evidence>
<dbReference type="SUPFAM" id="SSF52151">
    <property type="entry name" value="FabD/lysophospholipase-like"/>
    <property type="match status" value="1"/>
</dbReference>
<comment type="catalytic activity">
    <reaction evidence="27">
        <text>tetradecanoyl-[ACP] + H2O = tetradecanoate + holo-[ACP] + H(+)</text>
        <dbReference type="Rhea" id="RHEA:30123"/>
        <dbReference type="Rhea" id="RHEA-COMP:9648"/>
        <dbReference type="Rhea" id="RHEA-COMP:9685"/>
        <dbReference type="ChEBI" id="CHEBI:15377"/>
        <dbReference type="ChEBI" id="CHEBI:15378"/>
        <dbReference type="ChEBI" id="CHEBI:30807"/>
        <dbReference type="ChEBI" id="CHEBI:64479"/>
        <dbReference type="ChEBI" id="CHEBI:78477"/>
        <dbReference type="EC" id="3.1.2.14"/>
    </reaction>
    <physiologicalReaction direction="left-to-right" evidence="27">
        <dbReference type="Rhea" id="RHEA:30124"/>
    </physiologicalReaction>
</comment>
<comment type="catalytic activity">
    <reaction evidence="19">
        <text>(2E)-butenoyl-[ACP] + NADPH + H(+) = butanoyl-[ACP] + NADP(+)</text>
        <dbReference type="Rhea" id="RHEA:41812"/>
        <dbReference type="Rhea" id="RHEA-COMP:9627"/>
        <dbReference type="Rhea" id="RHEA-COMP:9628"/>
        <dbReference type="ChEBI" id="CHEBI:15378"/>
        <dbReference type="ChEBI" id="CHEBI:57783"/>
        <dbReference type="ChEBI" id="CHEBI:58349"/>
        <dbReference type="ChEBI" id="CHEBI:78453"/>
        <dbReference type="ChEBI" id="CHEBI:78454"/>
    </reaction>
    <physiologicalReaction direction="left-to-right" evidence="19">
        <dbReference type="Rhea" id="RHEA:41813"/>
    </physiologicalReaction>
</comment>
<dbReference type="InterPro" id="IPR016035">
    <property type="entry name" value="Acyl_Trfase/lysoPLipase"/>
</dbReference>
<comment type="catalytic activity">
    <reaction evidence="7">
        <text>(3R)-hydroxydecanoyl-[ACP] = (2E)-decenoyl-[ACP] + H2O</text>
        <dbReference type="Rhea" id="RHEA:41860"/>
        <dbReference type="Rhea" id="RHEA-COMP:9638"/>
        <dbReference type="Rhea" id="RHEA-COMP:9639"/>
        <dbReference type="ChEBI" id="CHEBI:15377"/>
        <dbReference type="ChEBI" id="CHEBI:78466"/>
        <dbReference type="ChEBI" id="CHEBI:78467"/>
    </reaction>
    <physiologicalReaction direction="left-to-right" evidence="7">
        <dbReference type="Rhea" id="RHEA:41861"/>
    </physiologicalReaction>
</comment>
<dbReference type="InterPro" id="IPR001227">
    <property type="entry name" value="Ac_transferase_dom_sf"/>
</dbReference>
<comment type="catalytic activity">
    <reaction evidence="21">
        <text>(2E)-hexadecenoyl-[ACP] + NADPH + H(+) = hexadecanoyl-[ACP] + NADP(+)</text>
        <dbReference type="Rhea" id="RHEA:41912"/>
        <dbReference type="Rhea" id="RHEA-COMP:9651"/>
        <dbReference type="Rhea" id="RHEA-COMP:9652"/>
        <dbReference type="ChEBI" id="CHEBI:15378"/>
        <dbReference type="ChEBI" id="CHEBI:57783"/>
        <dbReference type="ChEBI" id="CHEBI:58349"/>
        <dbReference type="ChEBI" id="CHEBI:78481"/>
        <dbReference type="ChEBI" id="CHEBI:78483"/>
    </reaction>
    <physiologicalReaction direction="left-to-right" evidence="21">
        <dbReference type="Rhea" id="RHEA:41913"/>
    </physiologicalReaction>
</comment>
<evidence type="ECO:0000256" key="37">
    <source>
        <dbReference type="ARBA" id="ARBA00049171"/>
    </source>
</evidence>
<reference evidence="46" key="1">
    <citation type="submission" date="2025-08" db="UniProtKB">
        <authorList>
            <consortium name="RefSeq"/>
        </authorList>
    </citation>
    <scope>IDENTIFICATION</scope>
</reference>
<comment type="catalytic activity">
    <reaction evidence="16">
        <text>a (3R)-hydroxyacyl-[ACP] + NADP(+) = a 3-oxoacyl-[ACP] + NADPH + H(+)</text>
        <dbReference type="Rhea" id="RHEA:17397"/>
        <dbReference type="Rhea" id="RHEA-COMP:9916"/>
        <dbReference type="Rhea" id="RHEA-COMP:9945"/>
        <dbReference type="ChEBI" id="CHEBI:15378"/>
        <dbReference type="ChEBI" id="CHEBI:57783"/>
        <dbReference type="ChEBI" id="CHEBI:58349"/>
        <dbReference type="ChEBI" id="CHEBI:78776"/>
        <dbReference type="ChEBI" id="CHEBI:78827"/>
        <dbReference type="EC" id="1.1.1.100"/>
    </reaction>
    <physiologicalReaction direction="right-to-left" evidence="16">
        <dbReference type="Rhea" id="RHEA:17399"/>
    </physiologicalReaction>
</comment>
<evidence type="ECO:0000256" key="43">
    <source>
        <dbReference type="ARBA" id="ARBA00049533"/>
    </source>
</evidence>
<dbReference type="InterPro" id="IPR001031">
    <property type="entry name" value="Thioesterase"/>
</dbReference>
<comment type="catalytic activity">
    <reaction evidence="31">
        <text>a 2,3-saturated acyl-[ACP] + NADP(+) = a (2E)-enoyl-[ACP] + NADPH + H(+)</text>
        <dbReference type="Rhea" id="RHEA:22564"/>
        <dbReference type="Rhea" id="RHEA-COMP:9925"/>
        <dbReference type="Rhea" id="RHEA-COMP:9926"/>
        <dbReference type="ChEBI" id="CHEBI:15378"/>
        <dbReference type="ChEBI" id="CHEBI:57783"/>
        <dbReference type="ChEBI" id="CHEBI:58349"/>
        <dbReference type="ChEBI" id="CHEBI:78784"/>
        <dbReference type="ChEBI" id="CHEBI:78785"/>
        <dbReference type="EC" id="1.3.1.39"/>
    </reaction>
    <physiologicalReaction direction="right-to-left" evidence="31">
        <dbReference type="Rhea" id="RHEA:22566"/>
    </physiologicalReaction>
</comment>
<comment type="catalytic activity">
    <reaction evidence="5">
        <text>(3R)-hydroxydodecanoyl-[ACP] = (2E)-dodecenoyl-[ACP] + H2O</text>
        <dbReference type="Rhea" id="RHEA:41876"/>
        <dbReference type="Rhea" id="RHEA-COMP:9642"/>
        <dbReference type="Rhea" id="RHEA-COMP:9643"/>
        <dbReference type="ChEBI" id="CHEBI:15377"/>
        <dbReference type="ChEBI" id="CHEBI:78470"/>
        <dbReference type="ChEBI" id="CHEBI:78472"/>
    </reaction>
    <physiologicalReaction direction="left-to-right" evidence="5">
        <dbReference type="Rhea" id="RHEA:41877"/>
    </physiologicalReaction>
</comment>
<dbReference type="Pfam" id="PF16197">
    <property type="entry name" value="KAsynt_C_assoc"/>
    <property type="match status" value="1"/>
</dbReference>
<comment type="catalytic activity">
    <reaction evidence="35">
        <text>(2E)-octadecenoyl-[ACP] + NADPH + H(+) = octadecanoyl-[ACP] + NADP(+)</text>
        <dbReference type="Rhea" id="RHEA:41928"/>
        <dbReference type="Rhea" id="RHEA-COMP:9655"/>
        <dbReference type="Rhea" id="RHEA-COMP:9656"/>
        <dbReference type="ChEBI" id="CHEBI:15378"/>
        <dbReference type="ChEBI" id="CHEBI:57783"/>
        <dbReference type="ChEBI" id="CHEBI:58349"/>
        <dbReference type="ChEBI" id="CHEBI:78489"/>
        <dbReference type="ChEBI" id="CHEBI:78495"/>
    </reaction>
    <physiologicalReaction direction="left-to-right" evidence="35">
        <dbReference type="Rhea" id="RHEA:41929"/>
    </physiologicalReaction>
</comment>
<dbReference type="InterPro" id="IPR016036">
    <property type="entry name" value="Malonyl_transacylase_ACP-bd"/>
</dbReference>
<proteinExistence type="predicted"/>
<evidence type="ECO:0000256" key="14">
    <source>
        <dbReference type="ARBA" id="ARBA00047300"/>
    </source>
</evidence>
<dbReference type="SUPFAM" id="SSF53901">
    <property type="entry name" value="Thiolase-like"/>
    <property type="match status" value="2"/>
</dbReference>
<keyword evidence="45" id="KW-1185">Reference proteome</keyword>
<evidence type="ECO:0000256" key="6">
    <source>
        <dbReference type="ARBA" id="ARBA00023373"/>
    </source>
</evidence>
<evidence type="ECO:0000256" key="41">
    <source>
        <dbReference type="ARBA" id="ARBA00049449"/>
    </source>
</evidence>
<dbReference type="SUPFAM" id="SSF53474">
    <property type="entry name" value="alpha/beta-Hydrolases"/>
    <property type="match status" value="1"/>
</dbReference>
<dbReference type="SUPFAM" id="SSF51735">
    <property type="entry name" value="NAD(P)-binding Rossmann-fold domains"/>
    <property type="match status" value="1"/>
</dbReference>
<evidence type="ECO:0000256" key="27">
    <source>
        <dbReference type="ARBA" id="ARBA00048289"/>
    </source>
</evidence>
<comment type="catalytic activity">
    <reaction evidence="42">
        <text>(2E)-decenoyl-[ACP] + NADPH + H(+) = decanoyl-[ACP] + NADP(+)</text>
        <dbReference type="Rhea" id="RHEA:41864"/>
        <dbReference type="Rhea" id="RHEA-COMP:9639"/>
        <dbReference type="Rhea" id="RHEA-COMP:9640"/>
        <dbReference type="ChEBI" id="CHEBI:15378"/>
        <dbReference type="ChEBI" id="CHEBI:57783"/>
        <dbReference type="ChEBI" id="CHEBI:58349"/>
        <dbReference type="ChEBI" id="CHEBI:78467"/>
        <dbReference type="ChEBI" id="CHEBI:78468"/>
    </reaction>
    <physiologicalReaction direction="left-to-right" evidence="42">
        <dbReference type="Rhea" id="RHEA:41865"/>
    </physiologicalReaction>
</comment>
<dbReference type="InterPro" id="IPR014031">
    <property type="entry name" value="Ketoacyl_synth_C"/>
</dbReference>
<evidence type="ECO:0000256" key="33">
    <source>
        <dbReference type="ARBA" id="ARBA00048704"/>
    </source>
</evidence>
<evidence type="ECO:0000256" key="40">
    <source>
        <dbReference type="ARBA" id="ARBA00049422"/>
    </source>
</evidence>
<comment type="catalytic activity">
    <reaction evidence="32">
        <text>holo-[ACP] + acetyl-CoA = acetyl-[ACP] + CoA</text>
        <dbReference type="Rhea" id="RHEA:41788"/>
        <dbReference type="Rhea" id="RHEA-COMP:9621"/>
        <dbReference type="Rhea" id="RHEA-COMP:9685"/>
        <dbReference type="ChEBI" id="CHEBI:57287"/>
        <dbReference type="ChEBI" id="CHEBI:57288"/>
        <dbReference type="ChEBI" id="CHEBI:64479"/>
        <dbReference type="ChEBI" id="CHEBI:78446"/>
        <dbReference type="EC" id="2.3.1.38"/>
    </reaction>
    <physiologicalReaction direction="left-to-right" evidence="32">
        <dbReference type="Rhea" id="RHEA:41789"/>
    </physiologicalReaction>
</comment>
<evidence type="ECO:0000256" key="25">
    <source>
        <dbReference type="ARBA" id="ARBA00048051"/>
    </source>
</evidence>
<comment type="catalytic activity">
    <reaction evidence="37">
        <text>(2E)-tetradecenoyl-[ACP] + NADPH + H(+) = tetradecanoyl-[ACP] + NADP(+)</text>
        <dbReference type="Rhea" id="RHEA:41896"/>
        <dbReference type="Rhea" id="RHEA-COMP:9647"/>
        <dbReference type="Rhea" id="RHEA-COMP:9648"/>
        <dbReference type="ChEBI" id="CHEBI:15378"/>
        <dbReference type="ChEBI" id="CHEBI:57783"/>
        <dbReference type="ChEBI" id="CHEBI:58349"/>
        <dbReference type="ChEBI" id="CHEBI:78475"/>
        <dbReference type="ChEBI" id="CHEBI:78477"/>
    </reaction>
    <physiologicalReaction direction="left-to-right" evidence="37">
        <dbReference type="Rhea" id="RHEA:41897"/>
    </physiologicalReaction>
</comment>
<dbReference type="InterPro" id="IPR029058">
    <property type="entry name" value="AB_hydrolase_fold"/>
</dbReference>
<dbReference type="InterPro" id="IPR014030">
    <property type="entry name" value="Ketoacyl_synth_N"/>
</dbReference>
<evidence type="ECO:0000256" key="32">
    <source>
        <dbReference type="ARBA" id="ARBA00048691"/>
    </source>
</evidence>
<dbReference type="InterPro" id="IPR036291">
    <property type="entry name" value="NAD(P)-bd_dom_sf"/>
</dbReference>
<comment type="catalytic activity">
    <reaction evidence="40">
        <text>3-oxooctanoyl-[ACP] + NADPH + H(+) = (3R)-hydroxyoctanoyl-[ACP] + NADP(+)</text>
        <dbReference type="Rhea" id="RHEA:41840"/>
        <dbReference type="Rhea" id="RHEA-COMP:9633"/>
        <dbReference type="Rhea" id="RHEA-COMP:9634"/>
        <dbReference type="ChEBI" id="CHEBI:15378"/>
        <dbReference type="ChEBI" id="CHEBI:57783"/>
        <dbReference type="ChEBI" id="CHEBI:58349"/>
        <dbReference type="ChEBI" id="CHEBI:78460"/>
        <dbReference type="ChEBI" id="CHEBI:78461"/>
    </reaction>
    <physiologicalReaction direction="left-to-right" evidence="40">
        <dbReference type="Rhea" id="RHEA:41841"/>
    </physiologicalReaction>
</comment>
<evidence type="ECO:0000256" key="18">
    <source>
        <dbReference type="ARBA" id="ARBA00047451"/>
    </source>
</evidence>
<dbReference type="InterPro" id="IPR014043">
    <property type="entry name" value="Acyl_transferase_dom"/>
</dbReference>
<evidence type="ECO:0000256" key="7">
    <source>
        <dbReference type="ARBA" id="ARBA00023388"/>
    </source>
</evidence>
<evidence type="ECO:0000256" key="4">
    <source>
        <dbReference type="ARBA" id="ARBA00023332"/>
    </source>
</evidence>
<dbReference type="Proteomes" id="UP001652582">
    <property type="component" value="Chromosome 8"/>
</dbReference>
<comment type="catalytic activity">
    <reaction evidence="30">
        <text>3-oxohexanoyl-[ACP] + NADPH + H(+) = (3R)-hydroxyhexanoyl-[ACP] + NADP(+)</text>
        <dbReference type="Rhea" id="RHEA:41824"/>
        <dbReference type="Rhea" id="RHEA-COMP:9629"/>
        <dbReference type="Rhea" id="RHEA-COMP:9630"/>
        <dbReference type="ChEBI" id="CHEBI:15378"/>
        <dbReference type="ChEBI" id="CHEBI:57783"/>
        <dbReference type="ChEBI" id="CHEBI:58349"/>
        <dbReference type="ChEBI" id="CHEBI:78456"/>
        <dbReference type="ChEBI" id="CHEBI:78457"/>
    </reaction>
    <physiologicalReaction direction="left-to-right" evidence="30">
        <dbReference type="Rhea" id="RHEA:41825"/>
    </physiologicalReaction>
</comment>
<comment type="catalytic activity">
    <reaction evidence="41">
        <text>butanoyl-[ACP] + malonyl-[ACP] + H(+) = 3-oxohexanoyl-[ACP] + holo-[ACP] + CO2</text>
        <dbReference type="Rhea" id="RHEA:41820"/>
        <dbReference type="Rhea" id="RHEA-COMP:9623"/>
        <dbReference type="Rhea" id="RHEA-COMP:9628"/>
        <dbReference type="Rhea" id="RHEA-COMP:9629"/>
        <dbReference type="Rhea" id="RHEA-COMP:9685"/>
        <dbReference type="ChEBI" id="CHEBI:15378"/>
        <dbReference type="ChEBI" id="CHEBI:16526"/>
        <dbReference type="ChEBI" id="CHEBI:64479"/>
        <dbReference type="ChEBI" id="CHEBI:78449"/>
        <dbReference type="ChEBI" id="CHEBI:78454"/>
        <dbReference type="ChEBI" id="CHEBI:78456"/>
    </reaction>
    <physiologicalReaction direction="left-to-right" evidence="41">
        <dbReference type="Rhea" id="RHEA:41821"/>
    </physiologicalReaction>
</comment>
<evidence type="ECO:0000256" key="22">
    <source>
        <dbReference type="ARBA" id="ARBA00047897"/>
    </source>
</evidence>
<comment type="catalytic activity">
    <reaction evidence="10">
        <text>(3R)-hydroxyoctadecanoyl-[ACP] = (2E)-octadecenoyl-[ACP] + H2O</text>
        <dbReference type="Rhea" id="RHEA:41924"/>
        <dbReference type="Rhea" id="RHEA-COMP:9654"/>
        <dbReference type="Rhea" id="RHEA-COMP:9655"/>
        <dbReference type="ChEBI" id="CHEBI:15377"/>
        <dbReference type="ChEBI" id="CHEBI:78488"/>
        <dbReference type="ChEBI" id="CHEBI:78489"/>
    </reaction>
    <physiologicalReaction direction="left-to-right" evidence="10">
        <dbReference type="Rhea" id="RHEA:41925"/>
    </physiologicalReaction>
</comment>
<evidence type="ECO:0000256" key="24">
    <source>
        <dbReference type="ARBA" id="ARBA00047961"/>
    </source>
</evidence>
<dbReference type="Gene3D" id="3.40.366.10">
    <property type="entry name" value="Malonyl-Coenzyme A Acyl Carrier Protein, domain 2"/>
    <property type="match status" value="1"/>
</dbReference>
<comment type="catalytic activity">
    <reaction evidence="4">
        <text>(3R)-hydroxyoctanoyl-[ACP] = (2E)-octenoyl-[ACP] + H2O</text>
        <dbReference type="Rhea" id="RHEA:41844"/>
        <dbReference type="Rhea" id="RHEA-COMP:9634"/>
        <dbReference type="Rhea" id="RHEA-COMP:9635"/>
        <dbReference type="ChEBI" id="CHEBI:15377"/>
        <dbReference type="ChEBI" id="CHEBI:78461"/>
        <dbReference type="ChEBI" id="CHEBI:78462"/>
    </reaction>
    <physiologicalReaction direction="left-to-right" evidence="4">
        <dbReference type="Rhea" id="RHEA:41845"/>
    </physiologicalReaction>
</comment>
<evidence type="ECO:0000256" key="15">
    <source>
        <dbReference type="ARBA" id="ARBA00047394"/>
    </source>
</evidence>
<evidence type="ECO:0000256" key="31">
    <source>
        <dbReference type="ARBA" id="ARBA00048650"/>
    </source>
</evidence>
<dbReference type="InterPro" id="IPR020841">
    <property type="entry name" value="PKS_Beta-ketoAc_synthase_dom"/>
</dbReference>
<dbReference type="Pfam" id="PF02801">
    <property type="entry name" value="Ketoacyl-synt_C"/>
    <property type="match status" value="1"/>
</dbReference>
<dbReference type="InterPro" id="IPR032821">
    <property type="entry name" value="PKS_assoc"/>
</dbReference>
<feature type="domain" description="Ketosynthase family 3 (KS3)" evidence="44">
    <location>
        <begin position="22"/>
        <end position="435"/>
    </location>
</feature>
<comment type="catalytic activity">
    <reaction evidence="23">
        <text>3-oxobutanoyl-[ACP] + NADPH + H(+) = (3R)-hydroxybutanoyl-[ACP] + NADP(+)</text>
        <dbReference type="Rhea" id="RHEA:41804"/>
        <dbReference type="Rhea" id="RHEA-COMP:9625"/>
        <dbReference type="Rhea" id="RHEA-COMP:9626"/>
        <dbReference type="ChEBI" id="CHEBI:15378"/>
        <dbReference type="ChEBI" id="CHEBI:57783"/>
        <dbReference type="ChEBI" id="CHEBI:58349"/>
        <dbReference type="ChEBI" id="CHEBI:78450"/>
        <dbReference type="ChEBI" id="CHEBI:78451"/>
    </reaction>
    <physiologicalReaction direction="left-to-right" evidence="23">
        <dbReference type="Rhea" id="RHEA:41805"/>
    </physiologicalReaction>
</comment>
<comment type="catalytic activity">
    <reaction evidence="22">
        <text>(2E)-hexenoyl-[ACP] + NADPH + H(+) = hexanoyl-[ACP] + NADP(+)</text>
        <dbReference type="Rhea" id="RHEA:41832"/>
        <dbReference type="Rhea" id="RHEA-COMP:9631"/>
        <dbReference type="Rhea" id="RHEA-COMP:9632"/>
        <dbReference type="ChEBI" id="CHEBI:15378"/>
        <dbReference type="ChEBI" id="CHEBI:57783"/>
        <dbReference type="ChEBI" id="CHEBI:58349"/>
        <dbReference type="ChEBI" id="CHEBI:78458"/>
        <dbReference type="ChEBI" id="CHEBI:78459"/>
    </reaction>
    <physiologicalReaction direction="left-to-right" evidence="22">
        <dbReference type="Rhea" id="RHEA:41833"/>
    </physiologicalReaction>
</comment>
<comment type="catalytic activity">
    <reaction evidence="9">
        <text>(3R)-hydroxytetradecanoyl-[ACP] = (2E)-tetradecenoyl-[ACP] + H2O</text>
        <dbReference type="Rhea" id="RHEA:41892"/>
        <dbReference type="Rhea" id="RHEA-COMP:9646"/>
        <dbReference type="Rhea" id="RHEA-COMP:9647"/>
        <dbReference type="ChEBI" id="CHEBI:15377"/>
        <dbReference type="ChEBI" id="CHEBI:78474"/>
        <dbReference type="ChEBI" id="CHEBI:78475"/>
    </reaction>
    <physiologicalReaction direction="left-to-right" evidence="9">
        <dbReference type="Rhea" id="RHEA:41893"/>
    </physiologicalReaction>
</comment>
<evidence type="ECO:0000256" key="10">
    <source>
        <dbReference type="ARBA" id="ARBA00023399"/>
    </source>
</evidence>
<dbReference type="Pfam" id="PF00109">
    <property type="entry name" value="ketoacyl-synt"/>
    <property type="match status" value="1"/>
</dbReference>
<evidence type="ECO:0000256" key="13">
    <source>
        <dbReference type="ARBA" id="ARBA00023442"/>
    </source>
</evidence>
<evidence type="ECO:0000256" key="19">
    <source>
        <dbReference type="ARBA" id="ARBA00047500"/>
    </source>
</evidence>
<dbReference type="CDD" id="cd00833">
    <property type="entry name" value="PKS"/>
    <property type="match status" value="1"/>
</dbReference>
<comment type="catalytic activity">
    <reaction evidence="28">
        <text>(2E)-octenoyl-[ACP] + NADPH + H(+) = octanoyl-[ACP] + NADP(+)</text>
        <dbReference type="Rhea" id="RHEA:41848"/>
        <dbReference type="Rhea" id="RHEA-COMP:9635"/>
        <dbReference type="Rhea" id="RHEA-COMP:9636"/>
        <dbReference type="ChEBI" id="CHEBI:15378"/>
        <dbReference type="ChEBI" id="CHEBI:57783"/>
        <dbReference type="ChEBI" id="CHEBI:58349"/>
        <dbReference type="ChEBI" id="CHEBI:78462"/>
        <dbReference type="ChEBI" id="CHEBI:78463"/>
    </reaction>
    <physiologicalReaction direction="left-to-right" evidence="28">
        <dbReference type="Rhea" id="RHEA:41849"/>
    </physiologicalReaction>
</comment>
<dbReference type="Gene3D" id="3.30.70.3290">
    <property type="match status" value="1"/>
</dbReference>
<evidence type="ECO:0000256" key="2">
    <source>
        <dbReference type="ARBA" id="ARBA00022799"/>
    </source>
</evidence>
<comment type="function">
    <text evidence="13">Fatty acid synthetase is a multifunctional enzyme that catalyzes the de novo biosynthesis of long-chain saturated fatty acids starting from acetyl-CoA and malonyl-CoA in the presence of NADPH. This multifunctional protein contains 7 catalytic activities and a site for the binding of the prosthetic group 4'-phosphopantetheine of the acyl carrier protein ([ACP]) domain.</text>
</comment>
<keyword evidence="3" id="KW-0663">Pyridoxal phosphate</keyword>
<evidence type="ECO:0000256" key="30">
    <source>
        <dbReference type="ARBA" id="ARBA00048571"/>
    </source>
</evidence>
<comment type="catalytic activity">
    <reaction evidence="17">
        <text>3-oxodecanoyl-[ACP] + NADPH + H(+) = (3R)-hydroxydecanoyl-[ACP] + NADP(+)</text>
        <dbReference type="Rhea" id="RHEA:41856"/>
        <dbReference type="Rhea" id="RHEA-COMP:9637"/>
        <dbReference type="Rhea" id="RHEA-COMP:9638"/>
        <dbReference type="ChEBI" id="CHEBI:15378"/>
        <dbReference type="ChEBI" id="CHEBI:57783"/>
        <dbReference type="ChEBI" id="CHEBI:58349"/>
        <dbReference type="ChEBI" id="CHEBI:78464"/>
        <dbReference type="ChEBI" id="CHEBI:78466"/>
    </reaction>
    <physiologicalReaction direction="left-to-right" evidence="17">
        <dbReference type="Rhea" id="RHEA:41857"/>
    </physiologicalReaction>
</comment>
<dbReference type="PROSITE" id="PS52004">
    <property type="entry name" value="KS3_2"/>
    <property type="match status" value="1"/>
</dbReference>
<gene>
    <name evidence="46" type="primary">LOC112048408</name>
</gene>
<dbReference type="Gene3D" id="3.10.129.110">
    <property type="entry name" value="Polyketide synthase dehydratase"/>
    <property type="match status" value="1"/>
</dbReference>
<comment type="catalytic activity">
    <reaction evidence="26">
        <text>(2E)-dodecenoyl-[ACP] + NADPH + H(+) = dodecanoyl-[ACP] + NADP(+)</text>
        <dbReference type="Rhea" id="RHEA:41880"/>
        <dbReference type="Rhea" id="RHEA-COMP:9643"/>
        <dbReference type="Rhea" id="RHEA-COMP:9644"/>
        <dbReference type="ChEBI" id="CHEBI:15378"/>
        <dbReference type="ChEBI" id="CHEBI:57783"/>
        <dbReference type="ChEBI" id="CHEBI:58349"/>
        <dbReference type="ChEBI" id="CHEBI:65264"/>
        <dbReference type="ChEBI" id="CHEBI:78472"/>
    </reaction>
    <physiologicalReaction direction="left-to-right" evidence="26">
        <dbReference type="Rhea" id="RHEA:41881"/>
    </physiologicalReaction>
</comment>
<dbReference type="InterPro" id="IPR042104">
    <property type="entry name" value="PKS_dehydratase_sf"/>
</dbReference>
<evidence type="ECO:0000256" key="1">
    <source>
        <dbReference type="ARBA" id="ARBA00005189"/>
    </source>
</evidence>
<dbReference type="PANTHER" id="PTHR43775:SF23">
    <property type="entry name" value="FATTY ACID SYNTHASE 3"/>
    <property type="match status" value="1"/>
</dbReference>
<organism evidence="45 46">
    <name type="scientific">Bicyclus anynana</name>
    <name type="common">Squinting bush brown butterfly</name>
    <dbReference type="NCBI Taxonomy" id="110368"/>
    <lineage>
        <taxon>Eukaryota</taxon>
        <taxon>Metazoa</taxon>
        <taxon>Ecdysozoa</taxon>
        <taxon>Arthropoda</taxon>
        <taxon>Hexapoda</taxon>
        <taxon>Insecta</taxon>
        <taxon>Pterygota</taxon>
        <taxon>Neoptera</taxon>
        <taxon>Endopterygota</taxon>
        <taxon>Lepidoptera</taxon>
        <taxon>Glossata</taxon>
        <taxon>Ditrysia</taxon>
        <taxon>Papilionoidea</taxon>
        <taxon>Nymphalidae</taxon>
        <taxon>Satyrinae</taxon>
        <taxon>Satyrini</taxon>
        <taxon>Mycalesina</taxon>
        <taxon>Bicyclus</taxon>
    </lineage>
</organism>
<evidence type="ECO:0000256" key="28">
    <source>
        <dbReference type="ARBA" id="ARBA00048420"/>
    </source>
</evidence>
<evidence type="ECO:0000256" key="3">
    <source>
        <dbReference type="ARBA" id="ARBA00022898"/>
    </source>
</evidence>
<dbReference type="InterPro" id="IPR011032">
    <property type="entry name" value="GroES-like_sf"/>
</dbReference>
<dbReference type="CDD" id="cd05195">
    <property type="entry name" value="enoyl_red"/>
    <property type="match status" value="1"/>
</dbReference>
<comment type="catalytic activity">
    <reaction evidence="14">
        <text>3-oxooctadecanoyl-[ACP] + NADPH + H(+) = (3R)-hydroxyoctadecanoyl-[ACP] + NADP(+)</text>
        <dbReference type="Rhea" id="RHEA:41920"/>
        <dbReference type="Rhea" id="RHEA-COMP:9653"/>
        <dbReference type="Rhea" id="RHEA-COMP:9654"/>
        <dbReference type="ChEBI" id="CHEBI:15378"/>
        <dbReference type="ChEBI" id="CHEBI:57783"/>
        <dbReference type="ChEBI" id="CHEBI:58349"/>
        <dbReference type="ChEBI" id="CHEBI:78487"/>
        <dbReference type="ChEBI" id="CHEBI:78488"/>
    </reaction>
    <physiologicalReaction direction="left-to-right" evidence="14">
        <dbReference type="Rhea" id="RHEA:41921"/>
    </physiologicalReaction>
</comment>
<comment type="catalytic activity">
    <reaction evidence="8">
        <text>a (3R)-hydroxyacyl-[ACP] = a (2E)-enoyl-[ACP] + H2O</text>
        <dbReference type="Rhea" id="RHEA:13097"/>
        <dbReference type="Rhea" id="RHEA-COMP:9925"/>
        <dbReference type="Rhea" id="RHEA-COMP:9945"/>
        <dbReference type="ChEBI" id="CHEBI:15377"/>
        <dbReference type="ChEBI" id="CHEBI:78784"/>
        <dbReference type="ChEBI" id="CHEBI:78827"/>
        <dbReference type="EC" id="4.2.1.59"/>
    </reaction>
    <physiologicalReaction direction="left-to-right" evidence="8">
        <dbReference type="Rhea" id="RHEA:13098"/>
    </physiologicalReaction>
</comment>
<dbReference type="SUPFAM" id="SSF55048">
    <property type="entry name" value="Probable ACP-binding domain of malonyl-CoA ACP transacylase"/>
    <property type="match status" value="1"/>
</dbReference>
<comment type="catalytic activity">
    <reaction evidence="39">
        <text>3-oxohexadecanoyl-[ACP] + NADPH + H(+) = (3R)-hydroxyhexadecanoyl-[ACP] + NADP(+)</text>
        <dbReference type="Rhea" id="RHEA:41904"/>
        <dbReference type="Rhea" id="RHEA-COMP:9649"/>
        <dbReference type="Rhea" id="RHEA-COMP:9650"/>
        <dbReference type="ChEBI" id="CHEBI:15378"/>
        <dbReference type="ChEBI" id="CHEBI:57783"/>
        <dbReference type="ChEBI" id="CHEBI:58349"/>
        <dbReference type="ChEBI" id="CHEBI:78478"/>
        <dbReference type="ChEBI" id="CHEBI:78480"/>
    </reaction>
    <physiologicalReaction direction="left-to-right" evidence="39">
        <dbReference type="Rhea" id="RHEA:41905"/>
    </physiologicalReaction>
</comment>
<dbReference type="Gene3D" id="3.40.50.1820">
    <property type="entry name" value="alpha/beta hydrolase"/>
    <property type="match status" value="1"/>
</dbReference>
<evidence type="ECO:0000313" key="45">
    <source>
        <dbReference type="Proteomes" id="UP001652582"/>
    </source>
</evidence>
<sequence>MPPTPNLPSFSDKRSLLGDRSGERVVISGMSGLYPESHNVKDLANILYNKINPINNENVRWKYEHPEVAQYTGKIPGLKHFDAQFFKVHYRLSNNMDAMGRKLLEQSYQAIYDAGICPEELSGKKIGVYVGSCISESEKGIFYAANTRTGFGISGGSKSMFANRISYWLNAKGPSMSIDEGCCSSTEALNQAYLAIKHGECEAAIVGGSNLCLHPQSTIHYGRIINLSMDGKTKSFDTEADGCAKSEAINVLFLQKAEDALRIYAEVLHVKCLYLSNLEHETKGHRYGFYRDPDNMANFISTFYEEANVSPQAIEYVEACGSATPEVDKAELEAIEKAYCTHNNRRQPLLVGSVMSNIGYCEAASGISAITKVLLGYHSGKLAGNLNCDSPRNDVAALRDGRMRILTDHHSFDRSYTAINSISLTGVNAHVLLYGHYKAKDARRYKTNIPYLVLVSGRQETSVNKILLDLKSRPVDPEEIALLHNIHKTRISGHLGRGFILLDKSQKDETICVHEKSNYFDDSKRPLWFVYSGMGSQWAGMGAQLMRIPLFAAAIEKCRCVLEPKGLDIVHIITSPDKTIFDNILNSFVGIAAIQIGLTDILQALEISPDKMIGHSVGELGCAYADGCFTAEEMILSAYSRGLVSVQTPFIRGSMAAVGLGFERMSKMVPPEIEIACHNGPDSSTISGPADIMKEFVAQLTAKGIFAKEVPCSNIAYHSRYIAEAGPGLLKYLGEVITSPKVRSSRWVSTSVPQEKWNDPIAKYSSAEYHTNNLLNSVLFEETSRLIPSNAVVVEIAPHSLLHAILKRSLPESCQHVSLTRRGHPNNAVFLLEALGDLFMLGYNPKVQALYPKVEFPVSTTTPMLSHLVEWAHHEPWIVPLIVSEKNKAASSCNHIISMHDDDHNYLRGHVVKGKTSYPFAAALVIVWDTLAMVLGVPKKQLSVKFRDVHLYLQPVLQDREQLRLYVTIQRGRGYFEVMNNNIKIATGFIISEMNNLMSVEDELKLVEDLELKSEEIYELLYARDYNYMDEFRSIHNANMSLTEAHLLWQNNWVTLIDGMIQLNALRRHQDSVSQPNFIRKIVIDVKNHLRAVDGGNVIPAKVCDVMNTTRCGGVLIENIKFHDMASSTKEQVVFKKNVSDFSTNNIDVIQGVKYFKPIQETISKRNKMALEMTRLGDTNFTQWIEVAKSNHQGISVTVQYAGLSDAYIKKVFGVTAKESIDNKKMIEYDFSGVTNRKERVMGIVQDESISTHIQAKPELLWPVPDHWTLEEAATVPLAYCLAFYCLCIKARFYRGISILVHDGSGALGQAILSIALAHDCDIYTTVSSTKKKRFLLKLFPELKEDHIGCSRDGSFKDMVLNGTKGEGCYIVINSLKGSIRDASFECCKLFAFVVDTSLIVDDEDYIFRLHSVSKSTTYNTVQFSTLFDIRNVEELKRLQLMVSEGIARGYVRPLSRVVYAAEDASRALRLQASGRHVGCVLLHLEEDISCTQNRSWENQGVQLAISYGNLWNEDVFNLLNSEKIENVEGIYCIVNSDLEIENINKRLEQLTQAIQRLNWPIKYFAVIDTKDCTSSNLIKLTEPHNVFITINLPSLKIVRYFLFLVTCLNATCRRVFLFKYFTSLLQVANNKYFPVSHAIDAIEKAICNKQPLIAAHRTQNSLGNLLEELANLADFTFVDGPLSLQDATLEELGMDPSKSEIVRAYLRDLHNVSLDESDIPSLSIKKIWELAGNEENEMFTETEDLKTFLTHIDPDELLATAEIVLLPTLTTSSTTTDEFDVNETYLCVVPGVEGLHVRFRELCERIKVPALVLQPGVDKPQETIQEIAQRYAKILLKKTQLKKRFYLLGYESGVLVALEMAAILEDSGLNGTIFCIGGTPQEVLEKFEEKLSKFETEESLQSAVASHMFKLLVNGDSPENLDIDLKSIPTWKEKVSFCVQMLLGRIDHSIQYAKEIIEAVYERIVQVRRYQSQPRPLRSLLVTIRPWTSTTNNVKFHSLQSHSQQKVVEYQLQVPLAYAAQDMRCAAIVNRHLDKDILEGFDKKNLCETYQTKADSFVFIESMLV</sequence>
<comment type="catalytic activity">
    <reaction evidence="6">
        <text>(3R)-hydroxyhexanoyl-[ACP] = (2E)-hexenoyl-[ACP] + H2O</text>
        <dbReference type="Rhea" id="RHEA:41828"/>
        <dbReference type="Rhea" id="RHEA-COMP:9630"/>
        <dbReference type="Rhea" id="RHEA-COMP:9631"/>
        <dbReference type="ChEBI" id="CHEBI:15377"/>
        <dbReference type="ChEBI" id="CHEBI:78457"/>
        <dbReference type="ChEBI" id="CHEBI:78458"/>
    </reaction>
    <physiologicalReaction direction="left-to-right" evidence="6">
        <dbReference type="Rhea" id="RHEA:41829"/>
    </physiologicalReaction>
</comment>
<evidence type="ECO:0000256" key="38">
    <source>
        <dbReference type="ARBA" id="ARBA00049263"/>
    </source>
</evidence>
<dbReference type="Gene3D" id="3.90.180.10">
    <property type="entry name" value="Medium-chain alcohol dehydrogenases, catalytic domain"/>
    <property type="match status" value="1"/>
</dbReference>
<evidence type="ECO:0000256" key="29">
    <source>
        <dbReference type="ARBA" id="ARBA00048506"/>
    </source>
</evidence>
<evidence type="ECO:0000256" key="11">
    <source>
        <dbReference type="ARBA" id="ARBA00023401"/>
    </source>
</evidence>
<dbReference type="SMART" id="SM00825">
    <property type="entry name" value="PKS_KS"/>
    <property type="match status" value="1"/>
</dbReference>
<evidence type="ECO:0000256" key="17">
    <source>
        <dbReference type="ARBA" id="ARBA00047440"/>
    </source>
</evidence>
<comment type="catalytic activity">
    <reaction evidence="18">
        <text>tetradecanoyl-[ACP] + malonyl-[ACP] + H(+) = 3-oxohexadecanoyl-[ACP] + holo-[ACP] + CO2</text>
        <dbReference type="Rhea" id="RHEA:41900"/>
        <dbReference type="Rhea" id="RHEA-COMP:9623"/>
        <dbReference type="Rhea" id="RHEA-COMP:9648"/>
        <dbReference type="Rhea" id="RHEA-COMP:9649"/>
        <dbReference type="Rhea" id="RHEA-COMP:9685"/>
        <dbReference type="ChEBI" id="CHEBI:15378"/>
        <dbReference type="ChEBI" id="CHEBI:16526"/>
        <dbReference type="ChEBI" id="CHEBI:64479"/>
        <dbReference type="ChEBI" id="CHEBI:78449"/>
        <dbReference type="ChEBI" id="CHEBI:78477"/>
        <dbReference type="ChEBI" id="CHEBI:78478"/>
    </reaction>
    <physiologicalReaction direction="left-to-right" evidence="18">
        <dbReference type="Rhea" id="RHEA:41901"/>
    </physiologicalReaction>
</comment>
<evidence type="ECO:0000256" key="5">
    <source>
        <dbReference type="ARBA" id="ARBA00023351"/>
    </source>
</evidence>
<comment type="catalytic activity">
    <reaction evidence="29">
        <text>a fatty acyl-[ACP] + malonyl-[ACP] + H(+) = a 3-oxoacyl-[ACP] + holo-[ACP] + CO2</text>
        <dbReference type="Rhea" id="RHEA:22836"/>
        <dbReference type="Rhea" id="RHEA-COMP:9623"/>
        <dbReference type="Rhea" id="RHEA-COMP:9685"/>
        <dbReference type="Rhea" id="RHEA-COMP:9916"/>
        <dbReference type="Rhea" id="RHEA-COMP:14125"/>
        <dbReference type="ChEBI" id="CHEBI:15378"/>
        <dbReference type="ChEBI" id="CHEBI:16526"/>
        <dbReference type="ChEBI" id="CHEBI:64479"/>
        <dbReference type="ChEBI" id="CHEBI:78449"/>
        <dbReference type="ChEBI" id="CHEBI:78776"/>
        <dbReference type="ChEBI" id="CHEBI:138651"/>
        <dbReference type="EC" id="2.3.1.41"/>
    </reaction>
    <physiologicalReaction direction="left-to-right" evidence="29">
        <dbReference type="Rhea" id="RHEA:22837"/>
    </physiologicalReaction>
</comment>
<evidence type="ECO:0000256" key="36">
    <source>
        <dbReference type="ARBA" id="ARBA00049109"/>
    </source>
</evidence>
<evidence type="ECO:0000256" key="39">
    <source>
        <dbReference type="ARBA" id="ARBA00049414"/>
    </source>
</evidence>
<comment type="catalytic activity">
    <reaction evidence="25">
        <text>hexadecanoyl-[ACP] + malonyl-[ACP] + H(+) = 3-oxooctadecanoyl-[ACP] + holo-[ACP] + CO2</text>
        <dbReference type="Rhea" id="RHEA:41916"/>
        <dbReference type="Rhea" id="RHEA-COMP:9623"/>
        <dbReference type="Rhea" id="RHEA-COMP:9652"/>
        <dbReference type="Rhea" id="RHEA-COMP:9653"/>
        <dbReference type="Rhea" id="RHEA-COMP:9685"/>
        <dbReference type="ChEBI" id="CHEBI:15378"/>
        <dbReference type="ChEBI" id="CHEBI:16526"/>
        <dbReference type="ChEBI" id="CHEBI:64479"/>
        <dbReference type="ChEBI" id="CHEBI:78449"/>
        <dbReference type="ChEBI" id="CHEBI:78483"/>
        <dbReference type="ChEBI" id="CHEBI:78487"/>
    </reaction>
    <physiologicalReaction direction="left-to-right" evidence="25">
        <dbReference type="Rhea" id="RHEA:41917"/>
    </physiologicalReaction>
</comment>
<evidence type="ECO:0000256" key="34">
    <source>
        <dbReference type="ARBA" id="ARBA00048935"/>
    </source>
</evidence>
<dbReference type="Pfam" id="PF00698">
    <property type="entry name" value="Acyl_transf_1"/>
    <property type="match status" value="1"/>
</dbReference>
<name>A0ABM3LIF5_BICAN</name>
<comment type="catalytic activity">
    <reaction evidence="34">
        <text>3-oxotetradecanoyl-[ACP] + NADPH + H(+) = (3R)-hydroxytetradecanoyl-[ACP] + NADP(+)</text>
        <dbReference type="Rhea" id="RHEA:41888"/>
        <dbReference type="Rhea" id="RHEA-COMP:9645"/>
        <dbReference type="Rhea" id="RHEA-COMP:9646"/>
        <dbReference type="ChEBI" id="CHEBI:15378"/>
        <dbReference type="ChEBI" id="CHEBI:57783"/>
        <dbReference type="ChEBI" id="CHEBI:58349"/>
        <dbReference type="ChEBI" id="CHEBI:78473"/>
        <dbReference type="ChEBI" id="CHEBI:78474"/>
    </reaction>
    <physiologicalReaction direction="left-to-right" evidence="34">
        <dbReference type="Rhea" id="RHEA:41889"/>
    </physiologicalReaction>
</comment>
<evidence type="ECO:0000259" key="44">
    <source>
        <dbReference type="PROSITE" id="PS52004"/>
    </source>
</evidence>
<evidence type="ECO:0000256" key="42">
    <source>
        <dbReference type="ARBA" id="ARBA00049521"/>
    </source>
</evidence>
<dbReference type="PANTHER" id="PTHR43775">
    <property type="entry name" value="FATTY ACID SYNTHASE"/>
    <property type="match status" value="1"/>
</dbReference>
<evidence type="ECO:0000256" key="8">
    <source>
        <dbReference type="ARBA" id="ARBA00023394"/>
    </source>
</evidence>
<comment type="catalytic activity">
    <reaction evidence="38">
        <text>3-oxododecanoyl-[ACP] + NADPH + H(+) = (3R)-hydroxydodecanoyl-[ACP] + NADP(+)</text>
        <dbReference type="Rhea" id="RHEA:41872"/>
        <dbReference type="Rhea" id="RHEA-COMP:9641"/>
        <dbReference type="Rhea" id="RHEA-COMP:9642"/>
        <dbReference type="ChEBI" id="CHEBI:15378"/>
        <dbReference type="ChEBI" id="CHEBI:57783"/>
        <dbReference type="ChEBI" id="CHEBI:58349"/>
        <dbReference type="ChEBI" id="CHEBI:78469"/>
        <dbReference type="ChEBI" id="CHEBI:78470"/>
    </reaction>
    <physiologicalReaction direction="left-to-right" evidence="38">
        <dbReference type="Rhea" id="RHEA:41873"/>
    </physiologicalReaction>
</comment>
<dbReference type="InterPro" id="IPR050091">
    <property type="entry name" value="PKS_NRPS_Biosynth_Enz"/>
</dbReference>
<comment type="catalytic activity">
    <reaction evidence="15">
        <text>hexanoyl-[ACP] + malonyl-[ACP] + H(+) = 3-oxooctanoyl-[ACP] + holo-[ACP] + CO2</text>
        <dbReference type="Rhea" id="RHEA:41836"/>
        <dbReference type="Rhea" id="RHEA-COMP:9623"/>
        <dbReference type="Rhea" id="RHEA-COMP:9632"/>
        <dbReference type="Rhea" id="RHEA-COMP:9633"/>
        <dbReference type="Rhea" id="RHEA-COMP:9685"/>
        <dbReference type="ChEBI" id="CHEBI:15378"/>
        <dbReference type="ChEBI" id="CHEBI:16526"/>
        <dbReference type="ChEBI" id="CHEBI:64479"/>
        <dbReference type="ChEBI" id="CHEBI:78449"/>
        <dbReference type="ChEBI" id="CHEBI:78459"/>
        <dbReference type="ChEBI" id="CHEBI:78460"/>
    </reaction>
    <physiologicalReaction direction="left-to-right" evidence="15">
        <dbReference type="Rhea" id="RHEA:41837"/>
    </physiologicalReaction>
</comment>
<dbReference type="InterPro" id="IPR020843">
    <property type="entry name" value="ER"/>
</dbReference>
<dbReference type="SMART" id="SM00829">
    <property type="entry name" value="PKS_ER"/>
    <property type="match status" value="1"/>
</dbReference>
<dbReference type="Pfam" id="PF00975">
    <property type="entry name" value="Thioesterase"/>
    <property type="match status" value="1"/>
</dbReference>
<dbReference type="GeneID" id="112048408"/>
<evidence type="ECO:0000256" key="9">
    <source>
        <dbReference type="ARBA" id="ARBA00023398"/>
    </source>
</evidence>
<comment type="catalytic activity">
    <reaction evidence="36">
        <text>decanoyl-[ACP] + malonyl-[ACP] + H(+) = 3-oxododecanoyl-[ACP] + holo-[ACP] + CO2</text>
        <dbReference type="Rhea" id="RHEA:41868"/>
        <dbReference type="Rhea" id="RHEA-COMP:9623"/>
        <dbReference type="Rhea" id="RHEA-COMP:9640"/>
        <dbReference type="Rhea" id="RHEA-COMP:9641"/>
        <dbReference type="Rhea" id="RHEA-COMP:9685"/>
        <dbReference type="ChEBI" id="CHEBI:15378"/>
        <dbReference type="ChEBI" id="CHEBI:16526"/>
        <dbReference type="ChEBI" id="CHEBI:64479"/>
        <dbReference type="ChEBI" id="CHEBI:78449"/>
        <dbReference type="ChEBI" id="CHEBI:78468"/>
        <dbReference type="ChEBI" id="CHEBI:78469"/>
    </reaction>
    <physiologicalReaction direction="left-to-right" evidence="36">
        <dbReference type="Rhea" id="RHEA:41869"/>
    </physiologicalReaction>
</comment>
<evidence type="ECO:0000256" key="21">
    <source>
        <dbReference type="ARBA" id="ARBA00047810"/>
    </source>
</evidence>
<protein>
    <submittedName>
        <fullName evidence="46">Fatty acid synthase</fullName>
    </submittedName>
</protein>
<comment type="catalytic activity">
    <reaction evidence="24">
        <text>acetyl-[ACP] + malonyl-[ACP] + H(+) = 3-oxobutanoyl-[ACP] + holo-[ACP] + CO2</text>
        <dbReference type="Rhea" id="RHEA:41800"/>
        <dbReference type="Rhea" id="RHEA-COMP:9621"/>
        <dbReference type="Rhea" id="RHEA-COMP:9623"/>
        <dbReference type="Rhea" id="RHEA-COMP:9625"/>
        <dbReference type="Rhea" id="RHEA-COMP:9685"/>
        <dbReference type="ChEBI" id="CHEBI:15378"/>
        <dbReference type="ChEBI" id="CHEBI:16526"/>
        <dbReference type="ChEBI" id="CHEBI:64479"/>
        <dbReference type="ChEBI" id="CHEBI:78446"/>
        <dbReference type="ChEBI" id="CHEBI:78449"/>
        <dbReference type="ChEBI" id="CHEBI:78450"/>
    </reaction>
    <physiologicalReaction direction="left-to-right" evidence="24">
        <dbReference type="Rhea" id="RHEA:41801"/>
    </physiologicalReaction>
</comment>
<comment type="pathway">
    <text evidence="1">Lipid metabolism.</text>
</comment>
<dbReference type="SUPFAM" id="SSF50129">
    <property type="entry name" value="GroES-like"/>
    <property type="match status" value="1"/>
</dbReference>
<comment type="catalytic activity">
    <reaction evidence="12">
        <text>(3R)-hydroxybutanoyl-[ACP] = (2E)-butenoyl-[ACP] + H2O</text>
        <dbReference type="Rhea" id="RHEA:41808"/>
        <dbReference type="Rhea" id="RHEA-COMP:9626"/>
        <dbReference type="Rhea" id="RHEA-COMP:9627"/>
        <dbReference type="ChEBI" id="CHEBI:15377"/>
        <dbReference type="ChEBI" id="CHEBI:78451"/>
        <dbReference type="ChEBI" id="CHEBI:78453"/>
    </reaction>
    <physiologicalReaction direction="left-to-right" evidence="12">
        <dbReference type="Rhea" id="RHEA:41809"/>
    </physiologicalReaction>
</comment>
<accession>A0ABM3LIF5</accession>
<comment type="catalytic activity">
    <reaction evidence="43">
        <text>octanoyl-[ACP] + malonyl-[ACP] + H(+) = 3-oxodecanoyl-[ACP] + holo-[ACP] + CO2</text>
        <dbReference type="Rhea" id="RHEA:41852"/>
        <dbReference type="Rhea" id="RHEA-COMP:9623"/>
        <dbReference type="Rhea" id="RHEA-COMP:9636"/>
        <dbReference type="Rhea" id="RHEA-COMP:9637"/>
        <dbReference type="Rhea" id="RHEA-COMP:9685"/>
        <dbReference type="ChEBI" id="CHEBI:15378"/>
        <dbReference type="ChEBI" id="CHEBI:16526"/>
        <dbReference type="ChEBI" id="CHEBI:64479"/>
        <dbReference type="ChEBI" id="CHEBI:78449"/>
        <dbReference type="ChEBI" id="CHEBI:78463"/>
        <dbReference type="ChEBI" id="CHEBI:78464"/>
    </reaction>
    <physiologicalReaction direction="left-to-right" evidence="43">
        <dbReference type="Rhea" id="RHEA:41853"/>
    </physiologicalReaction>
</comment>
<comment type="catalytic activity">
    <reaction evidence="33">
        <text>hexadecanoyl-[ACP] + H2O = hexadecanoate + holo-[ACP] + H(+)</text>
        <dbReference type="Rhea" id="RHEA:41932"/>
        <dbReference type="Rhea" id="RHEA-COMP:9652"/>
        <dbReference type="Rhea" id="RHEA-COMP:9685"/>
        <dbReference type="ChEBI" id="CHEBI:7896"/>
        <dbReference type="ChEBI" id="CHEBI:15377"/>
        <dbReference type="ChEBI" id="CHEBI:15378"/>
        <dbReference type="ChEBI" id="CHEBI:64479"/>
        <dbReference type="ChEBI" id="CHEBI:78483"/>
        <dbReference type="EC" id="3.1.2.14"/>
    </reaction>
    <physiologicalReaction direction="left-to-right" evidence="33">
        <dbReference type="Rhea" id="RHEA:41933"/>
    </physiologicalReaction>
</comment>
<evidence type="ECO:0000256" key="16">
    <source>
        <dbReference type="ARBA" id="ARBA00047400"/>
    </source>
</evidence>
<comment type="catalytic activity">
    <reaction evidence="20">
        <text>dodecanoyl-[ACP] + malonyl-[ACP] + H(+) = 3-oxotetradecanoyl-[ACP] + holo-[ACP] + CO2</text>
        <dbReference type="Rhea" id="RHEA:41884"/>
        <dbReference type="Rhea" id="RHEA-COMP:9623"/>
        <dbReference type="Rhea" id="RHEA-COMP:9644"/>
        <dbReference type="Rhea" id="RHEA-COMP:9645"/>
        <dbReference type="Rhea" id="RHEA-COMP:9685"/>
        <dbReference type="ChEBI" id="CHEBI:15378"/>
        <dbReference type="ChEBI" id="CHEBI:16526"/>
        <dbReference type="ChEBI" id="CHEBI:64479"/>
        <dbReference type="ChEBI" id="CHEBI:65264"/>
        <dbReference type="ChEBI" id="CHEBI:78449"/>
        <dbReference type="ChEBI" id="CHEBI:78473"/>
    </reaction>
    <physiologicalReaction direction="left-to-right" evidence="20">
        <dbReference type="Rhea" id="RHEA:41885"/>
    </physiologicalReaction>
</comment>
<evidence type="ECO:0000256" key="26">
    <source>
        <dbReference type="ARBA" id="ARBA00048281"/>
    </source>
</evidence>
<evidence type="ECO:0000256" key="20">
    <source>
        <dbReference type="ARBA" id="ARBA00047578"/>
    </source>
</evidence>
<evidence type="ECO:0000256" key="23">
    <source>
        <dbReference type="ARBA" id="ARBA00047953"/>
    </source>
</evidence>
<dbReference type="SMART" id="SM00827">
    <property type="entry name" value="PKS_AT"/>
    <property type="match status" value="1"/>
</dbReference>
<comment type="catalytic activity">
    <reaction evidence="11">
        <text>(3R)-hydroxyhexadecanoyl-[ACP] = (2E)-hexadecenoyl-[ACP] + H2O</text>
        <dbReference type="Rhea" id="RHEA:41908"/>
        <dbReference type="Rhea" id="RHEA-COMP:9650"/>
        <dbReference type="Rhea" id="RHEA-COMP:9651"/>
        <dbReference type="ChEBI" id="CHEBI:15377"/>
        <dbReference type="ChEBI" id="CHEBI:78480"/>
        <dbReference type="ChEBI" id="CHEBI:78481"/>
    </reaction>
    <physiologicalReaction direction="left-to-right" evidence="11">
        <dbReference type="Rhea" id="RHEA:41909"/>
    </physiologicalReaction>
</comment>